<comment type="caution">
    <text evidence="2">The sequence shown here is derived from an EMBL/GenBank/DDBJ whole genome shotgun (WGS) entry which is preliminary data.</text>
</comment>
<evidence type="ECO:0000313" key="2">
    <source>
        <dbReference type="EMBL" id="PWK46342.1"/>
    </source>
</evidence>
<proteinExistence type="predicted"/>
<evidence type="ECO:0000256" key="1">
    <source>
        <dbReference type="SAM" id="SignalP"/>
    </source>
</evidence>
<dbReference type="PROSITE" id="PS51257">
    <property type="entry name" value="PROKAR_LIPOPROTEIN"/>
    <property type="match status" value="1"/>
</dbReference>
<dbReference type="Proteomes" id="UP000245790">
    <property type="component" value="Unassembled WGS sequence"/>
</dbReference>
<dbReference type="OrthoDB" id="6272769at2"/>
<keyword evidence="3" id="KW-1185">Reference proteome</keyword>
<sequence>MMKLFYLSILLFSNAIFACSLAPSMESFVINPGYHLTKKPLKPRFELIKVKRGYDDGNYASCSDAGIITIKAISKYTSNAVAYKFEIVAGELEDSVFPEGAVQSLNGNEFYFVWLDGSSNKQEPIEIILKIVALSPSGIESEPSLLRISHPGT</sequence>
<feature type="signal peptide" evidence="1">
    <location>
        <begin position="1"/>
        <end position="18"/>
    </location>
</feature>
<evidence type="ECO:0000313" key="3">
    <source>
        <dbReference type="Proteomes" id="UP000245790"/>
    </source>
</evidence>
<reference evidence="2 3" key="1">
    <citation type="submission" date="2018-05" db="EMBL/GenBank/DDBJ databases">
        <title>Genomic Encyclopedia of Type Strains, Phase IV (KMG-IV): sequencing the most valuable type-strain genomes for metagenomic binning, comparative biology and taxonomic classification.</title>
        <authorList>
            <person name="Goeker M."/>
        </authorList>
    </citation>
    <scope>NUCLEOTIDE SEQUENCE [LARGE SCALE GENOMIC DNA]</scope>
    <source>
        <strain evidence="2 3">DSM 25350</strain>
    </source>
</reference>
<protein>
    <submittedName>
        <fullName evidence="2">Uncharacterized protein</fullName>
    </submittedName>
</protein>
<organism evidence="2 3">
    <name type="scientific">Pleionea mediterranea</name>
    <dbReference type="NCBI Taxonomy" id="523701"/>
    <lineage>
        <taxon>Bacteria</taxon>
        <taxon>Pseudomonadati</taxon>
        <taxon>Pseudomonadota</taxon>
        <taxon>Gammaproteobacteria</taxon>
        <taxon>Oceanospirillales</taxon>
        <taxon>Pleioneaceae</taxon>
        <taxon>Pleionea</taxon>
    </lineage>
</organism>
<accession>A0A316FE52</accession>
<feature type="chain" id="PRO_5016233431" evidence="1">
    <location>
        <begin position="19"/>
        <end position="153"/>
    </location>
</feature>
<dbReference type="RefSeq" id="WP_109764780.1">
    <property type="nucleotide sequence ID" value="NZ_QGGU01000013.1"/>
</dbReference>
<gene>
    <name evidence="2" type="ORF">C8D97_11325</name>
</gene>
<keyword evidence="1" id="KW-0732">Signal</keyword>
<dbReference type="EMBL" id="QGGU01000013">
    <property type="protein sequence ID" value="PWK46342.1"/>
    <property type="molecule type" value="Genomic_DNA"/>
</dbReference>
<dbReference type="AlphaFoldDB" id="A0A316FE52"/>
<name>A0A316FE52_9GAMM</name>